<protein>
    <submittedName>
        <fullName evidence="9">Peptide ABC transporter permease</fullName>
    </submittedName>
</protein>
<dbReference type="RefSeq" id="WP_088149007.1">
    <property type="nucleotide sequence ID" value="NZ_NHON01000001.1"/>
</dbReference>
<accession>A0A211ZUT5</accession>
<evidence type="ECO:0000313" key="9">
    <source>
        <dbReference type="EMBL" id="OWJ69023.1"/>
    </source>
</evidence>
<dbReference type="STRING" id="1122125.GCA_000423185_03414"/>
<dbReference type="PANTHER" id="PTHR43386:SF26">
    <property type="entry name" value="ABC TRANSPORTER PERMEASE PROTEIN"/>
    <property type="match status" value="1"/>
</dbReference>
<evidence type="ECO:0000256" key="7">
    <source>
        <dbReference type="RuleBase" id="RU363032"/>
    </source>
</evidence>
<dbReference type="OrthoDB" id="9766870at2"/>
<dbReference type="Gene3D" id="1.10.3720.10">
    <property type="entry name" value="MetI-like"/>
    <property type="match status" value="1"/>
</dbReference>
<feature type="transmembrane region" description="Helical" evidence="7">
    <location>
        <begin position="223"/>
        <end position="252"/>
    </location>
</feature>
<feature type="transmembrane region" description="Helical" evidence="7">
    <location>
        <begin position="105"/>
        <end position="130"/>
    </location>
</feature>
<dbReference type="PANTHER" id="PTHR43386">
    <property type="entry name" value="OLIGOPEPTIDE TRANSPORT SYSTEM PERMEASE PROTEIN APPC"/>
    <property type="match status" value="1"/>
</dbReference>
<dbReference type="GO" id="GO:0005886">
    <property type="term" value="C:plasma membrane"/>
    <property type="evidence" value="ECO:0007669"/>
    <property type="project" value="UniProtKB-SubCell"/>
</dbReference>
<evidence type="ECO:0000256" key="2">
    <source>
        <dbReference type="ARBA" id="ARBA00022448"/>
    </source>
</evidence>
<evidence type="ECO:0000256" key="3">
    <source>
        <dbReference type="ARBA" id="ARBA00022475"/>
    </source>
</evidence>
<evidence type="ECO:0000256" key="4">
    <source>
        <dbReference type="ARBA" id="ARBA00022692"/>
    </source>
</evidence>
<feature type="domain" description="ABC transmembrane type-1" evidence="8">
    <location>
        <begin position="103"/>
        <end position="293"/>
    </location>
</feature>
<dbReference type="InterPro" id="IPR035906">
    <property type="entry name" value="MetI-like_sf"/>
</dbReference>
<dbReference type="PROSITE" id="PS50928">
    <property type="entry name" value="ABC_TM1"/>
    <property type="match status" value="1"/>
</dbReference>
<evidence type="ECO:0000313" key="10">
    <source>
        <dbReference type="Proteomes" id="UP000196655"/>
    </source>
</evidence>
<sequence length="305" mass="32461">MTAAGSDGEALRPPLTDTPARRAILAGLKRRPRIRGALTALGAIVLIVLLLPLLASQDPYDLASFSVMDSRLPPGSEGMDGMTFWLGTDSQGRDMLSAILYGMRISLLVGLASTALSLAIGVTVGLVAAVLGGRVEALLMRLVDFILGFPTILVALVMLAVIGRGVDKVIIAIVVVQWANYARIMRSAALGERAKEYVEAAYNLAYPQLRVMFRHIMPNSLNAVLVIATVHVASAITLEATLSFLGVGVPVTEPSLGLLVASGFDYLMSGDYWISFYPGIALLALIFSLNLVGDRLRTALDPKRA</sequence>
<dbReference type="Proteomes" id="UP000196655">
    <property type="component" value="Unassembled WGS sequence"/>
</dbReference>
<organism evidence="9 10">
    <name type="scientific">Inquilinus limosus</name>
    <dbReference type="NCBI Taxonomy" id="171674"/>
    <lineage>
        <taxon>Bacteria</taxon>
        <taxon>Pseudomonadati</taxon>
        <taxon>Pseudomonadota</taxon>
        <taxon>Alphaproteobacteria</taxon>
        <taxon>Rhodospirillales</taxon>
        <taxon>Rhodospirillaceae</taxon>
        <taxon>Inquilinus</taxon>
    </lineage>
</organism>
<evidence type="ECO:0000256" key="6">
    <source>
        <dbReference type="ARBA" id="ARBA00023136"/>
    </source>
</evidence>
<keyword evidence="4 7" id="KW-0812">Transmembrane</keyword>
<comment type="similarity">
    <text evidence="7">Belongs to the binding-protein-dependent transport system permease family.</text>
</comment>
<dbReference type="GO" id="GO:0055085">
    <property type="term" value="P:transmembrane transport"/>
    <property type="evidence" value="ECO:0007669"/>
    <property type="project" value="InterPro"/>
</dbReference>
<dbReference type="CDD" id="cd06261">
    <property type="entry name" value="TM_PBP2"/>
    <property type="match status" value="1"/>
</dbReference>
<keyword evidence="2 7" id="KW-0813">Transport</keyword>
<keyword evidence="10" id="KW-1185">Reference proteome</keyword>
<dbReference type="Pfam" id="PF00528">
    <property type="entry name" value="BPD_transp_1"/>
    <property type="match status" value="1"/>
</dbReference>
<name>A0A211ZUT5_9PROT</name>
<evidence type="ECO:0000256" key="5">
    <source>
        <dbReference type="ARBA" id="ARBA00022989"/>
    </source>
</evidence>
<feature type="transmembrane region" description="Helical" evidence="7">
    <location>
        <begin position="142"/>
        <end position="163"/>
    </location>
</feature>
<gene>
    <name evidence="9" type="ORF">BWR60_00270</name>
</gene>
<keyword evidence="5 7" id="KW-1133">Transmembrane helix</keyword>
<feature type="transmembrane region" description="Helical" evidence="7">
    <location>
        <begin position="37"/>
        <end position="55"/>
    </location>
</feature>
<dbReference type="AlphaFoldDB" id="A0A211ZUT5"/>
<evidence type="ECO:0000256" key="1">
    <source>
        <dbReference type="ARBA" id="ARBA00004651"/>
    </source>
</evidence>
<keyword evidence="6 7" id="KW-0472">Membrane</keyword>
<dbReference type="EMBL" id="NHON01000001">
    <property type="protein sequence ID" value="OWJ69023.1"/>
    <property type="molecule type" value="Genomic_DNA"/>
</dbReference>
<dbReference type="InterPro" id="IPR050366">
    <property type="entry name" value="BP-dependent_transpt_permease"/>
</dbReference>
<comment type="subcellular location">
    <subcellularLocation>
        <location evidence="1 7">Cell membrane</location>
        <topology evidence="1 7">Multi-pass membrane protein</topology>
    </subcellularLocation>
</comment>
<dbReference type="InterPro" id="IPR000515">
    <property type="entry name" value="MetI-like"/>
</dbReference>
<proteinExistence type="inferred from homology"/>
<comment type="caution">
    <text evidence="9">The sequence shown here is derived from an EMBL/GenBank/DDBJ whole genome shotgun (WGS) entry which is preliminary data.</text>
</comment>
<dbReference type="SUPFAM" id="SSF161098">
    <property type="entry name" value="MetI-like"/>
    <property type="match status" value="1"/>
</dbReference>
<evidence type="ECO:0000259" key="8">
    <source>
        <dbReference type="PROSITE" id="PS50928"/>
    </source>
</evidence>
<feature type="transmembrane region" description="Helical" evidence="7">
    <location>
        <begin position="272"/>
        <end position="293"/>
    </location>
</feature>
<reference evidence="10" key="1">
    <citation type="submission" date="2017-05" db="EMBL/GenBank/DDBJ databases">
        <authorList>
            <person name="Macchi M."/>
            <person name="Festa S."/>
            <person name="Coppotelli B.M."/>
            <person name="Morelli I.S."/>
        </authorList>
    </citation>
    <scope>NUCLEOTIDE SEQUENCE [LARGE SCALE GENOMIC DNA]</scope>
    <source>
        <strain evidence="10">I</strain>
    </source>
</reference>
<keyword evidence="3" id="KW-1003">Cell membrane</keyword>